<feature type="transmembrane region" description="Helical" evidence="1">
    <location>
        <begin position="81"/>
        <end position="101"/>
    </location>
</feature>
<dbReference type="EMBL" id="RCUY01000001">
    <property type="protein sequence ID" value="RLP84603.1"/>
    <property type="molecule type" value="Genomic_DNA"/>
</dbReference>
<evidence type="ECO:0000313" key="4">
    <source>
        <dbReference type="Proteomes" id="UP000269438"/>
    </source>
</evidence>
<feature type="transmembrane region" description="Helical" evidence="1">
    <location>
        <begin position="121"/>
        <end position="143"/>
    </location>
</feature>
<feature type="transmembrane region" description="Helical" evidence="1">
    <location>
        <begin position="53"/>
        <end position="69"/>
    </location>
</feature>
<keyword evidence="1" id="KW-0812">Transmembrane</keyword>
<comment type="caution">
    <text evidence="3">The sequence shown here is derived from an EMBL/GenBank/DDBJ whole genome shotgun (WGS) entry which is preliminary data.</text>
</comment>
<gene>
    <name evidence="3" type="ORF">D9V34_00975</name>
    <name evidence="2" type="ORF">D9V34_13270</name>
</gene>
<keyword evidence="4" id="KW-1185">Reference proteome</keyword>
<evidence type="ECO:0000256" key="1">
    <source>
        <dbReference type="SAM" id="Phobius"/>
    </source>
</evidence>
<sequence>MGSPYTVLTCPRADRWIRGVAGVLYIWGLFSLWRLVFPSDGMAGPLGPKLDSTVINALVFAAISLLLLVPTPAGTPLIGNVALSVQLVIATSVFLLLLMFFSSSSPVGPHEISPGMFPTYWYLLLQHYAAVVMFIWQPIIAIWRNASRSPRTRTVLTSVLLLTTPLFFLLALELFHLNYTG</sequence>
<keyword evidence="1" id="KW-0472">Membrane</keyword>
<proteinExistence type="predicted"/>
<accession>A0A3L7AVN8</accession>
<reference evidence="3 4" key="1">
    <citation type="submission" date="2018-10" db="EMBL/GenBank/DDBJ databases">
        <authorList>
            <person name="Li J."/>
        </authorList>
    </citation>
    <scope>NUCLEOTIDE SEQUENCE [LARGE SCALE GENOMIC DNA]</scope>
    <source>
        <strain evidence="3 4">JCM 11654</strain>
    </source>
</reference>
<dbReference type="RefSeq" id="WP_121687085.1">
    <property type="nucleotide sequence ID" value="NZ_RCUY01000001.1"/>
</dbReference>
<organism evidence="3 4">
    <name type="scientific">Mycetocola lacteus</name>
    <dbReference type="NCBI Taxonomy" id="76637"/>
    <lineage>
        <taxon>Bacteria</taxon>
        <taxon>Bacillati</taxon>
        <taxon>Actinomycetota</taxon>
        <taxon>Actinomycetes</taxon>
        <taxon>Micrococcales</taxon>
        <taxon>Microbacteriaceae</taxon>
        <taxon>Mycetocola</taxon>
    </lineage>
</organism>
<feature type="transmembrane region" description="Helical" evidence="1">
    <location>
        <begin position="155"/>
        <end position="175"/>
    </location>
</feature>
<name>A0A3L7AVN8_9MICO</name>
<keyword evidence="1" id="KW-1133">Transmembrane helix</keyword>
<protein>
    <submittedName>
        <fullName evidence="3">Uncharacterized protein</fullName>
    </submittedName>
</protein>
<dbReference type="EMBL" id="RCUY01000011">
    <property type="protein sequence ID" value="RLP80818.1"/>
    <property type="molecule type" value="Genomic_DNA"/>
</dbReference>
<evidence type="ECO:0000313" key="3">
    <source>
        <dbReference type="EMBL" id="RLP84603.1"/>
    </source>
</evidence>
<evidence type="ECO:0000313" key="2">
    <source>
        <dbReference type="EMBL" id="RLP80818.1"/>
    </source>
</evidence>
<dbReference type="Proteomes" id="UP000269438">
    <property type="component" value="Unassembled WGS sequence"/>
</dbReference>
<feature type="transmembrane region" description="Helical" evidence="1">
    <location>
        <begin position="16"/>
        <end position="33"/>
    </location>
</feature>
<dbReference type="AlphaFoldDB" id="A0A3L7AVN8"/>